<protein>
    <submittedName>
        <fullName evidence="6">AraC-like DNA-binding protein</fullName>
    </submittedName>
</protein>
<dbReference type="InterPro" id="IPR050204">
    <property type="entry name" value="AraC_XylS_family_regulators"/>
</dbReference>
<accession>A0A7X0BUS5</accession>
<dbReference type="SUPFAM" id="SSF46689">
    <property type="entry name" value="Homeodomain-like"/>
    <property type="match status" value="2"/>
</dbReference>
<evidence type="ECO:0000313" key="6">
    <source>
        <dbReference type="EMBL" id="MBB6343102.1"/>
    </source>
</evidence>
<keyword evidence="2 6" id="KW-0238">DNA-binding</keyword>
<dbReference type="RefSeq" id="WP_184685077.1">
    <property type="nucleotide sequence ID" value="NZ_JACHLL010000006.1"/>
</dbReference>
<organism evidence="6 7">
    <name type="scientific">Pseudomonas fluvialis</name>
    <dbReference type="NCBI Taxonomy" id="1793966"/>
    <lineage>
        <taxon>Bacteria</taxon>
        <taxon>Pseudomonadati</taxon>
        <taxon>Pseudomonadota</taxon>
        <taxon>Gammaproteobacteria</taxon>
        <taxon>Pseudomonadales</taxon>
        <taxon>Pseudomonadaceae</taxon>
        <taxon>Pseudomonas</taxon>
    </lineage>
</organism>
<proteinExistence type="predicted"/>
<comment type="function">
    <text evidence="4">Regulatory protein of the TOL plasmid xyl operons. XylS activates the xylXYZLTEGFJQKIH operon required for the degradation of toluene, m-xylene and p-xylene.</text>
</comment>
<dbReference type="Pfam" id="PF12833">
    <property type="entry name" value="HTH_18"/>
    <property type="match status" value="1"/>
</dbReference>
<reference evidence="6 7" key="1">
    <citation type="submission" date="2020-08" db="EMBL/GenBank/DDBJ databases">
        <title>Functional genomics of gut bacteria from endangered species of beetles.</title>
        <authorList>
            <person name="Carlos-Shanley C."/>
        </authorList>
    </citation>
    <scope>NUCLEOTIDE SEQUENCE [LARGE SCALE GENOMIC DNA]</scope>
    <source>
        <strain evidence="6 7">S00202</strain>
    </source>
</reference>
<dbReference type="InterPro" id="IPR009057">
    <property type="entry name" value="Homeodomain-like_sf"/>
</dbReference>
<keyword evidence="1" id="KW-0805">Transcription regulation</keyword>
<dbReference type="SMART" id="SM00342">
    <property type="entry name" value="HTH_ARAC"/>
    <property type="match status" value="1"/>
</dbReference>
<keyword evidence="7" id="KW-1185">Reference proteome</keyword>
<evidence type="ECO:0000256" key="4">
    <source>
        <dbReference type="ARBA" id="ARBA00037345"/>
    </source>
</evidence>
<dbReference type="Gene3D" id="1.10.10.60">
    <property type="entry name" value="Homeodomain-like"/>
    <property type="match status" value="2"/>
</dbReference>
<dbReference type="GO" id="GO:0003700">
    <property type="term" value="F:DNA-binding transcription factor activity"/>
    <property type="evidence" value="ECO:0007669"/>
    <property type="project" value="InterPro"/>
</dbReference>
<dbReference type="PROSITE" id="PS01124">
    <property type="entry name" value="HTH_ARAC_FAMILY_2"/>
    <property type="match status" value="1"/>
</dbReference>
<evidence type="ECO:0000256" key="1">
    <source>
        <dbReference type="ARBA" id="ARBA00023015"/>
    </source>
</evidence>
<dbReference type="EMBL" id="JACHLL010000006">
    <property type="protein sequence ID" value="MBB6343102.1"/>
    <property type="molecule type" value="Genomic_DNA"/>
</dbReference>
<name>A0A7X0BUS5_9PSED</name>
<evidence type="ECO:0000313" key="7">
    <source>
        <dbReference type="Proteomes" id="UP000557193"/>
    </source>
</evidence>
<feature type="domain" description="HTH araC/xylS-type" evidence="5">
    <location>
        <begin position="152"/>
        <end position="249"/>
    </location>
</feature>
<comment type="caution">
    <text evidence="6">The sequence shown here is derived from an EMBL/GenBank/DDBJ whole genome shotgun (WGS) entry which is preliminary data.</text>
</comment>
<keyword evidence="3" id="KW-0804">Transcription</keyword>
<dbReference type="InterPro" id="IPR018060">
    <property type="entry name" value="HTH_AraC"/>
</dbReference>
<dbReference type="AlphaFoldDB" id="A0A7X0BUS5"/>
<dbReference type="PANTHER" id="PTHR46796">
    <property type="entry name" value="HTH-TYPE TRANSCRIPTIONAL ACTIVATOR RHAS-RELATED"/>
    <property type="match status" value="1"/>
</dbReference>
<sequence>MPDESAPSLIYLWDRRTFFLGRLNAQLRMSQAAATLVVSLAGPLHFFCAGQRMSATSALLPAGVELEMQDGSELIAVCYLDPFGEDYQRLQGRFRLSGSPLLVDYAEEALLLAQLHELHQARATPEQVAQFLEQLIGQAPLPPEHRIDPRIVRTVALIKADVSSNLSAEYLAEQAGLSVPRLTQLFRETLGISMRRYRQWHRLFVTTCGVARGQSLTHAAIEAGFTDSAHFSHTFRSIIGMKPSEMLRQAGNMRLYAGQ</sequence>
<dbReference type="GO" id="GO:0043565">
    <property type="term" value="F:sequence-specific DNA binding"/>
    <property type="evidence" value="ECO:0007669"/>
    <property type="project" value="InterPro"/>
</dbReference>
<dbReference type="Proteomes" id="UP000557193">
    <property type="component" value="Unassembled WGS sequence"/>
</dbReference>
<evidence type="ECO:0000259" key="5">
    <source>
        <dbReference type="PROSITE" id="PS01124"/>
    </source>
</evidence>
<evidence type="ECO:0000256" key="2">
    <source>
        <dbReference type="ARBA" id="ARBA00023125"/>
    </source>
</evidence>
<evidence type="ECO:0000256" key="3">
    <source>
        <dbReference type="ARBA" id="ARBA00023163"/>
    </source>
</evidence>
<gene>
    <name evidence="6" type="ORF">HNP49_003290</name>
</gene>